<sequence>MDNIPVIVQHSGYWDESLRYVNFQVFGILIPKDCNYTNLVLMICNERKLQPDSTSMQIEYQVKDGYPPFKVVDDQHINFYIELKKKEVDFTIYPINPTKND</sequence>
<comment type="caution">
    <text evidence="1">The sequence shown here is derived from an EMBL/GenBank/DDBJ whole genome shotgun (WGS) entry which is preliminary data.</text>
</comment>
<reference evidence="1" key="2">
    <citation type="submission" date="2023-05" db="EMBL/GenBank/DDBJ databases">
        <authorList>
            <person name="Schelkunov M.I."/>
        </authorList>
    </citation>
    <scope>NUCLEOTIDE SEQUENCE</scope>
    <source>
        <strain evidence="1">Hsosn_3</strain>
        <tissue evidence="1">Leaf</tissue>
    </source>
</reference>
<dbReference type="Proteomes" id="UP001237642">
    <property type="component" value="Unassembled WGS sequence"/>
</dbReference>
<organism evidence="1 2">
    <name type="scientific">Heracleum sosnowskyi</name>
    <dbReference type="NCBI Taxonomy" id="360622"/>
    <lineage>
        <taxon>Eukaryota</taxon>
        <taxon>Viridiplantae</taxon>
        <taxon>Streptophyta</taxon>
        <taxon>Embryophyta</taxon>
        <taxon>Tracheophyta</taxon>
        <taxon>Spermatophyta</taxon>
        <taxon>Magnoliopsida</taxon>
        <taxon>eudicotyledons</taxon>
        <taxon>Gunneridae</taxon>
        <taxon>Pentapetalae</taxon>
        <taxon>asterids</taxon>
        <taxon>campanulids</taxon>
        <taxon>Apiales</taxon>
        <taxon>Apiaceae</taxon>
        <taxon>Apioideae</taxon>
        <taxon>apioid superclade</taxon>
        <taxon>Tordylieae</taxon>
        <taxon>Tordyliinae</taxon>
        <taxon>Heracleum</taxon>
    </lineage>
</organism>
<proteinExistence type="predicted"/>
<gene>
    <name evidence="1" type="ORF">POM88_012848</name>
</gene>
<evidence type="ECO:0000313" key="1">
    <source>
        <dbReference type="EMBL" id="KAK1393792.1"/>
    </source>
</evidence>
<reference evidence="1" key="1">
    <citation type="submission" date="2023-02" db="EMBL/GenBank/DDBJ databases">
        <title>Genome of toxic invasive species Heracleum sosnowskyi carries increased number of genes despite the absence of recent whole-genome duplications.</title>
        <authorList>
            <person name="Schelkunov M."/>
            <person name="Shtratnikova V."/>
            <person name="Makarenko M."/>
            <person name="Klepikova A."/>
            <person name="Omelchenko D."/>
            <person name="Novikova G."/>
            <person name="Obukhova E."/>
            <person name="Bogdanov V."/>
            <person name="Penin A."/>
            <person name="Logacheva M."/>
        </authorList>
    </citation>
    <scope>NUCLEOTIDE SEQUENCE</scope>
    <source>
        <strain evidence="1">Hsosn_3</strain>
        <tissue evidence="1">Leaf</tissue>
    </source>
</reference>
<protein>
    <submittedName>
        <fullName evidence="1">Uncharacterized protein</fullName>
    </submittedName>
</protein>
<evidence type="ECO:0000313" key="2">
    <source>
        <dbReference type="Proteomes" id="UP001237642"/>
    </source>
</evidence>
<dbReference type="EMBL" id="JAUIZM010000003">
    <property type="protein sequence ID" value="KAK1393792.1"/>
    <property type="molecule type" value="Genomic_DNA"/>
</dbReference>
<accession>A0AAD8J0P1</accession>
<name>A0AAD8J0P1_9APIA</name>
<keyword evidence="2" id="KW-1185">Reference proteome</keyword>
<dbReference type="AlphaFoldDB" id="A0AAD8J0P1"/>